<comment type="caution">
    <text evidence="2">The sequence shown here is derived from an EMBL/GenBank/DDBJ whole genome shotgun (WGS) entry which is preliminary data.</text>
</comment>
<dbReference type="Proteomes" id="UP001239462">
    <property type="component" value="Unassembled WGS sequence"/>
</dbReference>
<organism evidence="2 3">
    <name type="scientific">Roseiconus lacunae</name>
    <dbReference type="NCBI Taxonomy" id="2605694"/>
    <lineage>
        <taxon>Bacteria</taxon>
        <taxon>Pseudomonadati</taxon>
        <taxon>Planctomycetota</taxon>
        <taxon>Planctomycetia</taxon>
        <taxon>Pirellulales</taxon>
        <taxon>Pirellulaceae</taxon>
        <taxon>Roseiconus</taxon>
    </lineage>
</organism>
<keyword evidence="1" id="KW-0472">Membrane</keyword>
<dbReference type="RefSeq" id="WP_289162688.1">
    <property type="nucleotide sequence ID" value="NZ_JASZZN010000004.1"/>
</dbReference>
<reference evidence="2 3" key="1">
    <citation type="submission" date="2023-06" db="EMBL/GenBank/DDBJ databases">
        <title>Roseiconus lacunae JC819 isolated from Gulf of Mannar region, Tamil Nadu.</title>
        <authorList>
            <person name="Pk S."/>
            <person name="Ch S."/>
            <person name="Ch V.R."/>
        </authorList>
    </citation>
    <scope>NUCLEOTIDE SEQUENCE [LARGE SCALE GENOMIC DNA]</scope>
    <source>
        <strain evidence="2 3">JC819</strain>
    </source>
</reference>
<dbReference type="EMBL" id="JASZZN010000004">
    <property type="protein sequence ID" value="MDM4015206.1"/>
    <property type="molecule type" value="Genomic_DNA"/>
</dbReference>
<keyword evidence="1" id="KW-1133">Transmembrane helix</keyword>
<proteinExistence type="predicted"/>
<gene>
    <name evidence="2" type="ORF">QTN89_07180</name>
</gene>
<protein>
    <recommendedName>
        <fullName evidence="4">DUF4198 domain-containing protein</fullName>
    </recommendedName>
</protein>
<accession>A0ABT7PG37</accession>
<feature type="transmembrane region" description="Helical" evidence="1">
    <location>
        <begin position="12"/>
        <end position="37"/>
    </location>
</feature>
<sequence>MIQLTFPSTIAFRWLGCLGIAVGVFCFGVNANAHYLWISVDHEQEPNTGTNIYFEESARPGDGHYLDHFLGKSDVWIRTIEDPAPEPIRAKEVNEGELRWMQVGLPKAEEYSVDSYGKFGVYEYGTTKVLLHYYARNLRVKSHDAMHELGYAEQLNLDLVPHNFGNDYEFTLLWKGKPVPDRMVFIRGADGLRKNVKTDAKGKVKLTRPSNGDLTLRSSVEFATPGKENGEAYELVRHNITLVLPAIKS</sequence>
<evidence type="ECO:0000313" key="2">
    <source>
        <dbReference type="EMBL" id="MDM4015206.1"/>
    </source>
</evidence>
<name>A0ABT7PG37_9BACT</name>
<evidence type="ECO:0008006" key="4">
    <source>
        <dbReference type="Google" id="ProtNLM"/>
    </source>
</evidence>
<keyword evidence="1" id="KW-0812">Transmembrane</keyword>
<keyword evidence="3" id="KW-1185">Reference proteome</keyword>
<evidence type="ECO:0000313" key="3">
    <source>
        <dbReference type="Proteomes" id="UP001239462"/>
    </source>
</evidence>
<evidence type="ECO:0000256" key="1">
    <source>
        <dbReference type="SAM" id="Phobius"/>
    </source>
</evidence>